<dbReference type="CDD" id="cd07197">
    <property type="entry name" value="nitrilase"/>
    <property type="match status" value="1"/>
</dbReference>
<dbReference type="OrthoDB" id="412018at2759"/>
<sequence>MAYFIAAGTGEILGRYQKKNLWHPERPHLTGSAHQSHEVFSIPTLPRLDPSRDVRAGLLVCWDVAFPEAFRALVAQGADIIFVPSFWYMSDVDEAARRHNPLCERAFLESVLVARAFENTAAVVFVNAGGLSQVAMPILGAVGRMGTAEEEREVLRVVEVDMEVLGIAEENYKIREDMRREEWHYGYTLRKGE</sequence>
<dbReference type="GO" id="GO:0016811">
    <property type="term" value="F:hydrolase activity, acting on carbon-nitrogen (but not peptide) bonds, in linear amides"/>
    <property type="evidence" value="ECO:0007669"/>
    <property type="project" value="TreeGrafter"/>
</dbReference>
<dbReference type="EMBL" id="QVQW01000002">
    <property type="protein sequence ID" value="RKU49117.1"/>
    <property type="molecule type" value="Genomic_DNA"/>
</dbReference>
<feature type="domain" description="CN hydrolase" evidence="2">
    <location>
        <begin position="1"/>
        <end position="162"/>
    </location>
</feature>
<keyword evidence="4" id="KW-1185">Reference proteome</keyword>
<organism evidence="3 4">
    <name type="scientific">Coniochaeta pulveracea</name>
    <dbReference type="NCBI Taxonomy" id="177199"/>
    <lineage>
        <taxon>Eukaryota</taxon>
        <taxon>Fungi</taxon>
        <taxon>Dikarya</taxon>
        <taxon>Ascomycota</taxon>
        <taxon>Pezizomycotina</taxon>
        <taxon>Sordariomycetes</taxon>
        <taxon>Sordariomycetidae</taxon>
        <taxon>Coniochaetales</taxon>
        <taxon>Coniochaetaceae</taxon>
        <taxon>Coniochaeta</taxon>
    </lineage>
</organism>
<dbReference type="STRING" id="177199.A0A420YMH7"/>
<evidence type="ECO:0000313" key="3">
    <source>
        <dbReference type="EMBL" id="RKU49117.1"/>
    </source>
</evidence>
<keyword evidence="1" id="KW-0378">Hydrolase</keyword>
<name>A0A420YMH7_9PEZI</name>
<protein>
    <recommendedName>
        <fullName evidence="2">CN hydrolase domain-containing protein</fullName>
    </recommendedName>
</protein>
<evidence type="ECO:0000259" key="2">
    <source>
        <dbReference type="PROSITE" id="PS50263"/>
    </source>
</evidence>
<comment type="caution">
    <text evidence="3">The sequence shown here is derived from an EMBL/GenBank/DDBJ whole genome shotgun (WGS) entry which is preliminary data.</text>
</comment>
<dbReference type="SUPFAM" id="SSF56317">
    <property type="entry name" value="Carbon-nitrogen hydrolase"/>
    <property type="match status" value="1"/>
</dbReference>
<gene>
    <name evidence="3" type="ORF">DL546_007405</name>
</gene>
<dbReference type="Pfam" id="PF00795">
    <property type="entry name" value="CN_hydrolase"/>
    <property type="match status" value="1"/>
</dbReference>
<dbReference type="AlphaFoldDB" id="A0A420YMH7"/>
<dbReference type="InterPro" id="IPR036526">
    <property type="entry name" value="C-N_Hydrolase_sf"/>
</dbReference>
<dbReference type="PANTHER" id="PTHR43674:SF16">
    <property type="entry name" value="CARBON-NITROGEN FAMILY, PUTATIVE (AFU_ORTHOLOGUE AFUA_5G02350)-RELATED"/>
    <property type="match status" value="1"/>
</dbReference>
<dbReference type="PROSITE" id="PS50263">
    <property type="entry name" value="CN_HYDROLASE"/>
    <property type="match status" value="1"/>
</dbReference>
<evidence type="ECO:0000313" key="4">
    <source>
        <dbReference type="Proteomes" id="UP000275385"/>
    </source>
</evidence>
<accession>A0A420YMH7</accession>
<dbReference type="InterPro" id="IPR050345">
    <property type="entry name" value="Aliph_Amidase/BUP"/>
</dbReference>
<dbReference type="Gene3D" id="3.60.110.10">
    <property type="entry name" value="Carbon-nitrogen hydrolase"/>
    <property type="match status" value="1"/>
</dbReference>
<reference evidence="3 4" key="1">
    <citation type="submission" date="2018-08" db="EMBL/GenBank/DDBJ databases">
        <title>Draft genome of the lignicolous fungus Coniochaeta pulveracea.</title>
        <authorList>
            <person name="Borstlap C.J."/>
            <person name="De Witt R.N."/>
            <person name="Botha A."/>
            <person name="Volschenk H."/>
        </authorList>
    </citation>
    <scope>NUCLEOTIDE SEQUENCE [LARGE SCALE GENOMIC DNA]</scope>
    <source>
        <strain evidence="3 4">CAB683</strain>
    </source>
</reference>
<proteinExistence type="predicted"/>
<dbReference type="InterPro" id="IPR003010">
    <property type="entry name" value="C-N_Hydrolase"/>
</dbReference>
<evidence type="ECO:0000256" key="1">
    <source>
        <dbReference type="ARBA" id="ARBA00022801"/>
    </source>
</evidence>
<dbReference type="PANTHER" id="PTHR43674">
    <property type="entry name" value="NITRILASE C965.09-RELATED"/>
    <property type="match status" value="1"/>
</dbReference>
<dbReference type="Proteomes" id="UP000275385">
    <property type="component" value="Unassembled WGS sequence"/>
</dbReference>